<protein>
    <submittedName>
        <fullName evidence="1">Uncharacterized protein</fullName>
    </submittedName>
</protein>
<organism evidence="1">
    <name type="scientific">Arundo donax</name>
    <name type="common">Giant reed</name>
    <name type="synonym">Donax arundinaceus</name>
    <dbReference type="NCBI Taxonomy" id="35708"/>
    <lineage>
        <taxon>Eukaryota</taxon>
        <taxon>Viridiplantae</taxon>
        <taxon>Streptophyta</taxon>
        <taxon>Embryophyta</taxon>
        <taxon>Tracheophyta</taxon>
        <taxon>Spermatophyta</taxon>
        <taxon>Magnoliopsida</taxon>
        <taxon>Liliopsida</taxon>
        <taxon>Poales</taxon>
        <taxon>Poaceae</taxon>
        <taxon>PACMAD clade</taxon>
        <taxon>Arundinoideae</taxon>
        <taxon>Arundineae</taxon>
        <taxon>Arundo</taxon>
    </lineage>
</organism>
<evidence type="ECO:0000313" key="1">
    <source>
        <dbReference type="EMBL" id="JAD69976.1"/>
    </source>
</evidence>
<proteinExistence type="predicted"/>
<reference evidence="1" key="2">
    <citation type="journal article" date="2015" name="Data Brief">
        <title>Shoot transcriptome of the giant reed, Arundo donax.</title>
        <authorList>
            <person name="Barrero R.A."/>
            <person name="Guerrero F.D."/>
            <person name="Moolhuijzen P."/>
            <person name="Goolsby J.A."/>
            <person name="Tidwell J."/>
            <person name="Bellgard S.E."/>
            <person name="Bellgard M.I."/>
        </authorList>
    </citation>
    <scope>NUCLEOTIDE SEQUENCE</scope>
    <source>
        <tissue evidence="1">Shoot tissue taken approximately 20 cm above the soil surface</tissue>
    </source>
</reference>
<reference evidence="1" key="1">
    <citation type="submission" date="2014-09" db="EMBL/GenBank/DDBJ databases">
        <authorList>
            <person name="Magalhaes I.L.F."/>
            <person name="Oliveira U."/>
            <person name="Santos F.R."/>
            <person name="Vidigal T.H.D.A."/>
            <person name="Brescovit A.D."/>
            <person name="Santos A.J."/>
        </authorList>
    </citation>
    <scope>NUCLEOTIDE SEQUENCE</scope>
    <source>
        <tissue evidence="1">Shoot tissue taken approximately 20 cm above the soil surface</tissue>
    </source>
</reference>
<name>A0A0A9C334_ARUDO</name>
<dbReference type="AlphaFoldDB" id="A0A0A9C334"/>
<accession>A0A0A9C334</accession>
<sequence length="45" mass="5019">MLRLSVEAGGFSGFQYFSLNDKKNADDRYQQIQLQLGAVVVKVPS</sequence>
<dbReference type="EMBL" id="GBRH01227919">
    <property type="protein sequence ID" value="JAD69976.1"/>
    <property type="molecule type" value="Transcribed_RNA"/>
</dbReference>